<dbReference type="PANTHER" id="PTHR30146:SF109">
    <property type="entry name" value="HTH-TYPE TRANSCRIPTIONAL REGULATOR GALS"/>
    <property type="match status" value="1"/>
</dbReference>
<evidence type="ECO:0000256" key="1">
    <source>
        <dbReference type="ARBA" id="ARBA00023015"/>
    </source>
</evidence>
<dbReference type="GO" id="GO:0003700">
    <property type="term" value="F:DNA-binding transcription factor activity"/>
    <property type="evidence" value="ECO:0007669"/>
    <property type="project" value="TreeGrafter"/>
</dbReference>
<keyword evidence="6" id="KW-1185">Reference proteome</keyword>
<name>A0A3A5MN31_9MICO</name>
<dbReference type="Proteomes" id="UP000272015">
    <property type="component" value="Unassembled WGS sequence"/>
</dbReference>
<evidence type="ECO:0000256" key="3">
    <source>
        <dbReference type="ARBA" id="ARBA00023163"/>
    </source>
</evidence>
<feature type="domain" description="HTH lacI-type" evidence="4">
    <location>
        <begin position="6"/>
        <end position="60"/>
    </location>
</feature>
<reference evidence="5 6" key="1">
    <citation type="submission" date="2018-09" db="EMBL/GenBank/DDBJ databases">
        <title>Novel species of Cryobacterium.</title>
        <authorList>
            <person name="Liu Q."/>
            <person name="Xin Y.-H."/>
        </authorList>
    </citation>
    <scope>NUCLEOTIDE SEQUENCE [LARGE SCALE GENOMIC DNA]</scope>
    <source>
        <strain evidence="5 6">Hh39</strain>
    </source>
</reference>
<comment type="caution">
    <text evidence="5">The sequence shown here is derived from an EMBL/GenBank/DDBJ whole genome shotgun (WGS) entry which is preliminary data.</text>
</comment>
<dbReference type="InterPro" id="IPR046335">
    <property type="entry name" value="LacI/GalR-like_sensor"/>
</dbReference>
<evidence type="ECO:0000313" key="6">
    <source>
        <dbReference type="Proteomes" id="UP000272015"/>
    </source>
</evidence>
<dbReference type="CDD" id="cd01392">
    <property type="entry name" value="HTH_LacI"/>
    <property type="match status" value="1"/>
</dbReference>
<keyword evidence="1" id="KW-0805">Transcription regulation</keyword>
<keyword evidence="3" id="KW-0804">Transcription</keyword>
<dbReference type="EMBL" id="QZVS01000060">
    <property type="protein sequence ID" value="RJT90461.1"/>
    <property type="molecule type" value="Genomic_DNA"/>
</dbReference>
<evidence type="ECO:0000256" key="2">
    <source>
        <dbReference type="ARBA" id="ARBA00023125"/>
    </source>
</evidence>
<accession>A0A3A5MN31</accession>
<dbReference type="SMART" id="SM00354">
    <property type="entry name" value="HTH_LACI"/>
    <property type="match status" value="1"/>
</dbReference>
<dbReference type="Pfam" id="PF00356">
    <property type="entry name" value="LacI"/>
    <property type="match status" value="1"/>
</dbReference>
<evidence type="ECO:0000259" key="4">
    <source>
        <dbReference type="PROSITE" id="PS50932"/>
    </source>
</evidence>
<dbReference type="SUPFAM" id="SSF53822">
    <property type="entry name" value="Periplasmic binding protein-like I"/>
    <property type="match status" value="1"/>
</dbReference>
<dbReference type="InterPro" id="IPR000843">
    <property type="entry name" value="HTH_LacI"/>
</dbReference>
<dbReference type="Gene3D" id="3.40.50.2300">
    <property type="match status" value="2"/>
</dbReference>
<organism evidence="5 6">
    <name type="scientific">Cryobacterium melibiosiphilum</name>
    <dbReference type="NCBI Taxonomy" id="995039"/>
    <lineage>
        <taxon>Bacteria</taxon>
        <taxon>Bacillati</taxon>
        <taxon>Actinomycetota</taxon>
        <taxon>Actinomycetes</taxon>
        <taxon>Micrococcales</taxon>
        <taxon>Microbacteriaceae</taxon>
        <taxon>Cryobacterium</taxon>
    </lineage>
</organism>
<keyword evidence="2" id="KW-0238">DNA-binding</keyword>
<dbReference type="AlphaFoldDB" id="A0A3A5MN31"/>
<dbReference type="SUPFAM" id="SSF47413">
    <property type="entry name" value="lambda repressor-like DNA-binding domains"/>
    <property type="match status" value="1"/>
</dbReference>
<dbReference type="PANTHER" id="PTHR30146">
    <property type="entry name" value="LACI-RELATED TRANSCRIPTIONAL REPRESSOR"/>
    <property type="match status" value="1"/>
</dbReference>
<dbReference type="Pfam" id="PF13377">
    <property type="entry name" value="Peripla_BP_3"/>
    <property type="match status" value="1"/>
</dbReference>
<protein>
    <submittedName>
        <fullName evidence="5">LacI family transcriptional regulator</fullName>
    </submittedName>
</protein>
<sequence length="335" mass="35965">MTVSRITSHDVAREAQVSQATVSRALRGDPQISAATIERVTAASERLGYVPSSVGRSLSRRATGQIAVVTELGNLTYPDTIPAMHDELHNRGYGMLLISEHPTRDSDHAILFDGSVDGVILTTSHQNSELPARLQKRNIPFVFLNRTTRGIEADSVTADNAGGARSIAQLLLGDGHTNIAMLAGPSDLSSAADRERGFTTALRKDGIEALMRPVVRGDLTYEAGRLGWAQLVSMRNRPTAVFCSADAVAIGLLNAIAEQGERAHRPAVIGFDNSPISGWPVFSLTTVDTHLAEMARLASALLVERIEQLSHGIIPPVRRLLVPTTVVLRTSHVPA</sequence>
<evidence type="ECO:0000313" key="5">
    <source>
        <dbReference type="EMBL" id="RJT90461.1"/>
    </source>
</evidence>
<proteinExistence type="predicted"/>
<dbReference type="InterPro" id="IPR010982">
    <property type="entry name" value="Lambda_DNA-bd_dom_sf"/>
</dbReference>
<dbReference type="GO" id="GO:0000976">
    <property type="term" value="F:transcription cis-regulatory region binding"/>
    <property type="evidence" value="ECO:0007669"/>
    <property type="project" value="TreeGrafter"/>
</dbReference>
<dbReference type="Gene3D" id="1.10.260.40">
    <property type="entry name" value="lambda repressor-like DNA-binding domains"/>
    <property type="match status" value="1"/>
</dbReference>
<dbReference type="PROSITE" id="PS50932">
    <property type="entry name" value="HTH_LACI_2"/>
    <property type="match status" value="1"/>
</dbReference>
<gene>
    <name evidence="5" type="ORF">D6T64_04000</name>
</gene>
<dbReference type="InterPro" id="IPR028082">
    <property type="entry name" value="Peripla_BP_I"/>
</dbReference>